<dbReference type="PROSITE" id="PS50932">
    <property type="entry name" value="HTH_LACI_2"/>
    <property type="match status" value="1"/>
</dbReference>
<gene>
    <name evidence="7" type="ORF">J41TS12_27560</name>
</gene>
<evidence type="ECO:0000256" key="2">
    <source>
        <dbReference type="ARBA" id="ARBA00023015"/>
    </source>
</evidence>
<proteinExistence type="predicted"/>
<accession>A0A919XWY1</accession>
<evidence type="ECO:0000313" key="8">
    <source>
        <dbReference type="Proteomes" id="UP000681162"/>
    </source>
</evidence>
<dbReference type="InterPro" id="IPR028082">
    <property type="entry name" value="Peripla_BP_I"/>
</dbReference>
<evidence type="ECO:0000256" key="3">
    <source>
        <dbReference type="ARBA" id="ARBA00023125"/>
    </source>
</evidence>
<dbReference type="GO" id="GO:0000976">
    <property type="term" value="F:transcription cis-regulatory region binding"/>
    <property type="evidence" value="ECO:0007669"/>
    <property type="project" value="TreeGrafter"/>
</dbReference>
<dbReference type="InterPro" id="IPR000843">
    <property type="entry name" value="HTH_LacI"/>
</dbReference>
<dbReference type="RefSeq" id="WP_212940115.1">
    <property type="nucleotide sequence ID" value="NZ_BORR01000009.1"/>
</dbReference>
<keyword evidence="1" id="KW-0678">Repressor</keyword>
<evidence type="ECO:0000256" key="5">
    <source>
        <dbReference type="SAM" id="MobiDB-lite"/>
    </source>
</evidence>
<dbReference type="SUPFAM" id="SSF53822">
    <property type="entry name" value="Periplasmic binding protein-like I"/>
    <property type="match status" value="1"/>
</dbReference>
<dbReference type="AlphaFoldDB" id="A0A919XWY1"/>
<dbReference type="GO" id="GO:0003700">
    <property type="term" value="F:DNA-binding transcription factor activity"/>
    <property type="evidence" value="ECO:0007669"/>
    <property type="project" value="TreeGrafter"/>
</dbReference>
<comment type="caution">
    <text evidence="7">The sequence shown here is derived from an EMBL/GenBank/DDBJ whole genome shotgun (WGS) entry which is preliminary data.</text>
</comment>
<dbReference type="SMART" id="SM00354">
    <property type="entry name" value="HTH_LACI"/>
    <property type="match status" value="1"/>
</dbReference>
<dbReference type="PANTHER" id="PTHR30146:SF148">
    <property type="entry name" value="HTH-TYPE TRANSCRIPTIONAL REPRESSOR PURR-RELATED"/>
    <property type="match status" value="1"/>
</dbReference>
<evidence type="ECO:0000259" key="6">
    <source>
        <dbReference type="PROSITE" id="PS50932"/>
    </source>
</evidence>
<keyword evidence="4" id="KW-0804">Transcription</keyword>
<evidence type="ECO:0000256" key="4">
    <source>
        <dbReference type="ARBA" id="ARBA00023163"/>
    </source>
</evidence>
<dbReference type="SUPFAM" id="SSF47413">
    <property type="entry name" value="lambda repressor-like DNA-binding domains"/>
    <property type="match status" value="1"/>
</dbReference>
<evidence type="ECO:0000313" key="7">
    <source>
        <dbReference type="EMBL" id="GIO37895.1"/>
    </source>
</evidence>
<keyword evidence="3" id="KW-0238">DNA-binding</keyword>
<sequence>MKKVTMQQIADTLGLSKYAVSKALAGKEGVSPQTREKIIDTATRLGYFKQQRTVRGHEEKSRPSTTGQEVWGRDKQTVAVLMPNIRLQTMDSTFWSMIVYGIGNALSRRGLGMLILTEQTPEGFERLLKPDSLLGVIGVGEVTTSMLLEIKRLGLPFVLTDHEDPLVPSDTVFASNIDSMSMITGHLWALGHRSFWFLGEMRYSRSFTDRWIGFRKALEDNGLDIRPANNQLALTSTDHSANFALLQEKISEYTDNGEPLPTAWVCANDEIALAALEALQASGMSVPDVISVTGFDNIEESGRATIPLTTVNVDKERLGERAVSALLDRISEPGRPFEKINLACDLVVRSSTGSPNK</sequence>
<protein>
    <submittedName>
        <fullName evidence="7">LacI family transcriptional regulator</fullName>
    </submittedName>
</protein>
<reference evidence="7 8" key="1">
    <citation type="submission" date="2021-03" db="EMBL/GenBank/DDBJ databases">
        <title>Antimicrobial resistance genes in bacteria isolated from Japanese honey, and their potential for conferring macrolide and lincosamide resistance in the American foulbrood pathogen Paenibacillus larvae.</title>
        <authorList>
            <person name="Okamoto M."/>
            <person name="Kumagai M."/>
            <person name="Kanamori H."/>
            <person name="Takamatsu D."/>
        </authorList>
    </citation>
    <scope>NUCLEOTIDE SEQUENCE [LARGE SCALE GENOMIC DNA]</scope>
    <source>
        <strain evidence="7 8">J41TS12</strain>
    </source>
</reference>
<keyword evidence="2" id="KW-0805">Transcription regulation</keyword>
<evidence type="ECO:0000256" key="1">
    <source>
        <dbReference type="ARBA" id="ARBA00022491"/>
    </source>
</evidence>
<feature type="domain" description="HTH lacI-type" evidence="6">
    <location>
        <begin position="4"/>
        <end position="56"/>
    </location>
</feature>
<dbReference type="Pfam" id="PF13377">
    <property type="entry name" value="Peripla_BP_3"/>
    <property type="match status" value="1"/>
</dbReference>
<organism evidence="7 8">
    <name type="scientific">Paenibacillus antibioticophila</name>
    <dbReference type="NCBI Taxonomy" id="1274374"/>
    <lineage>
        <taxon>Bacteria</taxon>
        <taxon>Bacillati</taxon>
        <taxon>Bacillota</taxon>
        <taxon>Bacilli</taxon>
        <taxon>Bacillales</taxon>
        <taxon>Paenibacillaceae</taxon>
        <taxon>Paenibacillus</taxon>
    </lineage>
</organism>
<keyword evidence="8" id="KW-1185">Reference proteome</keyword>
<name>A0A919XWY1_9BACL</name>
<dbReference type="Proteomes" id="UP000681162">
    <property type="component" value="Unassembled WGS sequence"/>
</dbReference>
<dbReference type="InterPro" id="IPR046335">
    <property type="entry name" value="LacI/GalR-like_sensor"/>
</dbReference>
<feature type="region of interest" description="Disordered" evidence="5">
    <location>
        <begin position="51"/>
        <end position="70"/>
    </location>
</feature>
<dbReference type="EMBL" id="BORR01000009">
    <property type="protein sequence ID" value="GIO37895.1"/>
    <property type="molecule type" value="Genomic_DNA"/>
</dbReference>
<dbReference type="Gene3D" id="1.10.260.40">
    <property type="entry name" value="lambda repressor-like DNA-binding domains"/>
    <property type="match status" value="1"/>
</dbReference>
<dbReference type="InterPro" id="IPR010982">
    <property type="entry name" value="Lambda_DNA-bd_dom_sf"/>
</dbReference>
<dbReference type="Gene3D" id="3.40.50.2300">
    <property type="match status" value="2"/>
</dbReference>
<dbReference type="PANTHER" id="PTHR30146">
    <property type="entry name" value="LACI-RELATED TRANSCRIPTIONAL REPRESSOR"/>
    <property type="match status" value="1"/>
</dbReference>
<dbReference type="CDD" id="cd01392">
    <property type="entry name" value="HTH_LacI"/>
    <property type="match status" value="1"/>
</dbReference>